<reference evidence="2 3" key="1">
    <citation type="journal article" date="2020" name="IScience">
        <title>Genome Sequencing of the Endangered Kingdonia uniflora (Circaeasteraceae, Ranunculales) Reveals Potential Mechanisms of Evolutionary Specialization.</title>
        <authorList>
            <person name="Sun Y."/>
            <person name="Deng T."/>
            <person name="Zhang A."/>
            <person name="Moore M.J."/>
            <person name="Landis J.B."/>
            <person name="Lin N."/>
            <person name="Zhang H."/>
            <person name="Zhang X."/>
            <person name="Huang J."/>
            <person name="Zhang X."/>
            <person name="Sun H."/>
            <person name="Wang H."/>
        </authorList>
    </citation>
    <scope>NUCLEOTIDE SEQUENCE [LARGE SCALE GENOMIC DNA]</scope>
    <source>
        <strain evidence="2">TB1705</strain>
        <tissue evidence="2">Leaf</tissue>
    </source>
</reference>
<evidence type="ECO:0000313" key="2">
    <source>
        <dbReference type="EMBL" id="KAF6146329.1"/>
    </source>
</evidence>
<keyword evidence="1" id="KW-0175">Coiled coil</keyword>
<dbReference type="AlphaFoldDB" id="A0A7J7LUS2"/>
<dbReference type="EMBL" id="JACGCM010001991">
    <property type="protein sequence ID" value="KAF6146329.1"/>
    <property type="molecule type" value="Genomic_DNA"/>
</dbReference>
<evidence type="ECO:0000256" key="1">
    <source>
        <dbReference type="SAM" id="Coils"/>
    </source>
</evidence>
<keyword evidence="3" id="KW-1185">Reference proteome</keyword>
<name>A0A7J7LUS2_9MAGN</name>
<accession>A0A7J7LUS2</accession>
<evidence type="ECO:0000313" key="3">
    <source>
        <dbReference type="Proteomes" id="UP000541444"/>
    </source>
</evidence>
<proteinExistence type="predicted"/>
<gene>
    <name evidence="2" type="ORF">GIB67_030198</name>
</gene>
<organism evidence="2 3">
    <name type="scientific">Kingdonia uniflora</name>
    <dbReference type="NCBI Taxonomy" id="39325"/>
    <lineage>
        <taxon>Eukaryota</taxon>
        <taxon>Viridiplantae</taxon>
        <taxon>Streptophyta</taxon>
        <taxon>Embryophyta</taxon>
        <taxon>Tracheophyta</taxon>
        <taxon>Spermatophyta</taxon>
        <taxon>Magnoliopsida</taxon>
        <taxon>Ranunculales</taxon>
        <taxon>Circaeasteraceae</taxon>
        <taxon>Kingdonia</taxon>
    </lineage>
</organism>
<feature type="coiled-coil region" evidence="1">
    <location>
        <begin position="26"/>
        <end position="53"/>
    </location>
</feature>
<sequence length="123" mass="14066">MKEDIQLKRVVDEQCVLEFANFPRQLDAKILEYKNLEAKNTSLEAELRQISGHEESESLKVVNALLMEQIDLHLPPAIPLIVLQSHQPVPDATLTNKYDDLLAAHEDVKKKLIVKEDFTSHLK</sequence>
<protein>
    <submittedName>
        <fullName evidence="2">Uncharacterized protein</fullName>
    </submittedName>
</protein>
<comment type="caution">
    <text evidence="2">The sequence shown here is derived from an EMBL/GenBank/DDBJ whole genome shotgun (WGS) entry which is preliminary data.</text>
</comment>
<dbReference type="Proteomes" id="UP000541444">
    <property type="component" value="Unassembled WGS sequence"/>
</dbReference>